<keyword evidence="3" id="KW-1185">Reference proteome</keyword>
<evidence type="ECO:0000256" key="1">
    <source>
        <dbReference type="SAM" id="MobiDB-lite"/>
    </source>
</evidence>
<comment type="caution">
    <text evidence="2">The sequence shown here is derived from an EMBL/GenBank/DDBJ whole genome shotgun (WGS) entry which is preliminary data.</text>
</comment>
<protein>
    <submittedName>
        <fullName evidence="2">Uncharacterized protein</fullName>
    </submittedName>
</protein>
<evidence type="ECO:0000313" key="2">
    <source>
        <dbReference type="EMBL" id="PLW18884.1"/>
    </source>
</evidence>
<dbReference type="AlphaFoldDB" id="A0A2N5T065"/>
<evidence type="ECO:0000313" key="3">
    <source>
        <dbReference type="Proteomes" id="UP000235388"/>
    </source>
</evidence>
<organism evidence="2 3">
    <name type="scientific">Puccinia coronata f. sp. avenae</name>
    <dbReference type="NCBI Taxonomy" id="200324"/>
    <lineage>
        <taxon>Eukaryota</taxon>
        <taxon>Fungi</taxon>
        <taxon>Dikarya</taxon>
        <taxon>Basidiomycota</taxon>
        <taxon>Pucciniomycotina</taxon>
        <taxon>Pucciniomycetes</taxon>
        <taxon>Pucciniales</taxon>
        <taxon>Pucciniaceae</taxon>
        <taxon>Puccinia</taxon>
    </lineage>
</organism>
<reference evidence="2 3" key="1">
    <citation type="submission" date="2017-11" db="EMBL/GenBank/DDBJ databases">
        <title>De novo assembly and phasing of dikaryotic genomes from two isolates of Puccinia coronata f. sp. avenae, the causal agent of oat crown rust.</title>
        <authorList>
            <person name="Miller M.E."/>
            <person name="Zhang Y."/>
            <person name="Omidvar V."/>
            <person name="Sperschneider J."/>
            <person name="Schwessinger B."/>
            <person name="Raley C."/>
            <person name="Palmer J.M."/>
            <person name="Garnica D."/>
            <person name="Upadhyaya N."/>
            <person name="Rathjen J."/>
            <person name="Taylor J.M."/>
            <person name="Park R.F."/>
            <person name="Dodds P.N."/>
            <person name="Hirsch C.D."/>
            <person name="Kianian S.F."/>
            <person name="Figueroa M."/>
        </authorList>
    </citation>
    <scope>NUCLEOTIDE SEQUENCE [LARGE SCALE GENOMIC DNA]</scope>
    <source>
        <strain evidence="2">12NC29</strain>
    </source>
</reference>
<dbReference type="Proteomes" id="UP000235388">
    <property type="component" value="Unassembled WGS sequence"/>
</dbReference>
<proteinExistence type="predicted"/>
<feature type="region of interest" description="Disordered" evidence="1">
    <location>
        <begin position="154"/>
        <end position="176"/>
    </location>
</feature>
<name>A0A2N5T065_9BASI</name>
<dbReference type="EMBL" id="PGCJ01000823">
    <property type="protein sequence ID" value="PLW18884.1"/>
    <property type="molecule type" value="Genomic_DNA"/>
</dbReference>
<feature type="region of interest" description="Disordered" evidence="1">
    <location>
        <begin position="38"/>
        <end position="58"/>
    </location>
</feature>
<sequence>MARFERIFACLLKLYAGIDRSHNSALVVATPQQKIKSKKMSAPRKFAPAADATTRNRSNPSLKMFAPRAFAPLALRLCTLADPCAISQPRSQELLPLPIEKIDLSRRYLRTSQLEPLSCALYSGLNNQSRIISARQIKDQRLTPYYPQFRRSRPIVRPPLMSGPPATRPAPLDDHN</sequence>
<accession>A0A2N5T065</accession>
<gene>
    <name evidence="2" type="ORF">PCANC_12440</name>
</gene>